<name>A0ABR8ABW1_9CYAN</name>
<comment type="caution">
    <text evidence="1">The sequence shown here is derived from an EMBL/GenBank/DDBJ whole genome shotgun (WGS) entry which is preliminary data.</text>
</comment>
<protein>
    <submittedName>
        <fullName evidence="1">PhnD/SsuA/transferrin family substrate-binding protein</fullName>
    </submittedName>
</protein>
<dbReference type="EMBL" id="JACJQH010000029">
    <property type="protein sequence ID" value="MBD2197495.1"/>
    <property type="molecule type" value="Genomic_DNA"/>
</dbReference>
<dbReference type="Proteomes" id="UP000658514">
    <property type="component" value="Unassembled WGS sequence"/>
</dbReference>
<evidence type="ECO:0000313" key="1">
    <source>
        <dbReference type="EMBL" id="MBD2197495.1"/>
    </source>
</evidence>
<accession>A0ABR8ABW1</accession>
<reference evidence="1 2" key="1">
    <citation type="journal article" date="2020" name="ISME J.">
        <title>Comparative genomics reveals insights into cyanobacterial evolution and habitat adaptation.</title>
        <authorList>
            <person name="Chen M.Y."/>
            <person name="Teng W.K."/>
            <person name="Zhao L."/>
            <person name="Hu C.X."/>
            <person name="Zhou Y.K."/>
            <person name="Han B.P."/>
            <person name="Song L.R."/>
            <person name="Shu W.S."/>
        </authorList>
    </citation>
    <scope>NUCLEOTIDE SEQUENCE [LARGE SCALE GENOMIC DNA]</scope>
    <source>
        <strain evidence="1 2">FACHB-288</strain>
    </source>
</reference>
<dbReference type="RefSeq" id="WP_190544832.1">
    <property type="nucleotide sequence ID" value="NZ_CAWPNO010000061.1"/>
</dbReference>
<gene>
    <name evidence="1" type="ORF">H6G24_18640</name>
</gene>
<organism evidence="1 2">
    <name type="scientific">Calothrix parietina FACHB-288</name>
    <dbReference type="NCBI Taxonomy" id="2692896"/>
    <lineage>
        <taxon>Bacteria</taxon>
        <taxon>Bacillati</taxon>
        <taxon>Cyanobacteriota</taxon>
        <taxon>Cyanophyceae</taxon>
        <taxon>Nostocales</taxon>
        <taxon>Calotrichaceae</taxon>
        <taxon>Calothrix</taxon>
    </lineage>
</organism>
<evidence type="ECO:0000313" key="2">
    <source>
        <dbReference type="Proteomes" id="UP000658514"/>
    </source>
</evidence>
<dbReference type="SUPFAM" id="SSF53850">
    <property type="entry name" value="Periplasmic binding protein-like II"/>
    <property type="match status" value="1"/>
</dbReference>
<proteinExistence type="predicted"/>
<sequence length="286" mass="32007">MSWKLSRRVFLFQMLFLAMHGCKSKSPFEGALTIGSISYGGGEEIITQYAKFNRHLAEKTKSHIKLEPAFNENKAAERLEARAWDLVFAPPGLAAIAIARYQYVPIFPLVGVSNLRSVFVVRKDSPIAELKQLQNQIVALGQVGSATGYYFPLFNLYGMTLSEIIFAPTPQTVMEWVAVGKAAAGAVSIAEYNLYSSQLQKTQFRILHTDVHYVPSGVVLIGPNVERNRQEYIRKVMNEFPSSLAQEVGYVPNGTIPDYQYMISVVERVKLITPQLQNKPVRLFVG</sequence>
<dbReference type="Pfam" id="PF12974">
    <property type="entry name" value="Phosphonate-bd"/>
    <property type="match status" value="1"/>
</dbReference>
<keyword evidence="2" id="KW-1185">Reference proteome</keyword>
<dbReference type="Gene3D" id="3.40.190.10">
    <property type="entry name" value="Periplasmic binding protein-like II"/>
    <property type="match status" value="2"/>
</dbReference>